<dbReference type="InterPro" id="IPR045028">
    <property type="entry name" value="DinG/Rad3-like"/>
</dbReference>
<dbReference type="GO" id="GO:0010569">
    <property type="term" value="P:regulation of double-strand break repair via homologous recombination"/>
    <property type="evidence" value="ECO:0007669"/>
    <property type="project" value="TreeGrafter"/>
</dbReference>
<dbReference type="SMART" id="SM00491">
    <property type="entry name" value="HELICc2"/>
    <property type="match status" value="1"/>
</dbReference>
<keyword evidence="2" id="KW-0378">Hydrolase</keyword>
<dbReference type="GO" id="GO:0003676">
    <property type="term" value="F:nucleic acid binding"/>
    <property type="evidence" value="ECO:0007669"/>
    <property type="project" value="InterPro"/>
</dbReference>
<dbReference type="Pfam" id="PF13307">
    <property type="entry name" value="Helicase_C_2"/>
    <property type="match status" value="1"/>
</dbReference>
<dbReference type="GO" id="GO:0005634">
    <property type="term" value="C:nucleus"/>
    <property type="evidence" value="ECO:0007669"/>
    <property type="project" value="TreeGrafter"/>
</dbReference>
<gene>
    <name evidence="2" type="ORF">LOD99_2368</name>
</gene>
<keyword evidence="2" id="KW-0347">Helicase</keyword>
<dbReference type="GO" id="GO:0045910">
    <property type="term" value="P:negative regulation of DNA recombination"/>
    <property type="evidence" value="ECO:0007669"/>
    <property type="project" value="TreeGrafter"/>
</dbReference>
<evidence type="ECO:0000313" key="3">
    <source>
        <dbReference type="Proteomes" id="UP001165289"/>
    </source>
</evidence>
<dbReference type="GO" id="GO:0005524">
    <property type="term" value="F:ATP binding"/>
    <property type="evidence" value="ECO:0007669"/>
    <property type="project" value="InterPro"/>
</dbReference>
<dbReference type="Gene3D" id="3.40.50.300">
    <property type="entry name" value="P-loop containing nucleotide triphosphate hydrolases"/>
    <property type="match status" value="1"/>
</dbReference>
<dbReference type="AlphaFoldDB" id="A0AAV7K1E2"/>
<dbReference type="Pfam" id="PF23116">
    <property type="entry name" value="HHD_RTEL1"/>
    <property type="match status" value="1"/>
</dbReference>
<dbReference type="Proteomes" id="UP001165289">
    <property type="component" value="Unassembled WGS sequence"/>
</dbReference>
<dbReference type="PANTHER" id="PTHR11472">
    <property type="entry name" value="DNA REPAIR DEAD HELICASE RAD3/XP-D SUBFAMILY MEMBER"/>
    <property type="match status" value="1"/>
</dbReference>
<sequence>MDFSDNNGRGVVITGLPFPPKNDPRVKLKMEFLDEAQSWKGEKFLSGNEWYKQQASRSVNQAIGRVIRHKNDFGAILLCDTRFSYLGNISQLPSWIQPSVKVYGNVSEAIGSLKSFFSNKDFSNIIPEKPKNVSKALEFTTSKSRDRNKRKVESADSRFVKYTKVETLPVSKETLNKLNGPKLKGSVWDSMSKLSTHRNEIEMYSAPCVKGCESIFEGINSEKDSKPKINKYKSIVSGLVSQMSEDSFDFEVSTTGSTSTPIKIEHEQKKPEIKDYIEKQERAANLISKVKSDLEVSNFKRLVTAIKSYYNEKDGERFTSELLNIFREKKLRHYLEEFDRFMQSEHLQEYKLKCAFLCTN</sequence>
<dbReference type="InterPro" id="IPR006555">
    <property type="entry name" value="ATP-dep_Helicase_C"/>
</dbReference>
<name>A0AAV7K1E2_9METZ</name>
<organism evidence="2 3">
    <name type="scientific">Oopsacas minuta</name>
    <dbReference type="NCBI Taxonomy" id="111878"/>
    <lineage>
        <taxon>Eukaryota</taxon>
        <taxon>Metazoa</taxon>
        <taxon>Porifera</taxon>
        <taxon>Hexactinellida</taxon>
        <taxon>Hexasterophora</taxon>
        <taxon>Lyssacinosida</taxon>
        <taxon>Leucopsacidae</taxon>
        <taxon>Oopsacas</taxon>
    </lineage>
</organism>
<feature type="domain" description="ATP-dependent helicase C-terminal" evidence="1">
    <location>
        <begin position="2"/>
        <end position="85"/>
    </location>
</feature>
<accession>A0AAV7K1E2</accession>
<protein>
    <submittedName>
        <fullName evidence="2">Regulator of telomere elongation helicase 1 isoform X5</fullName>
    </submittedName>
</protein>
<dbReference type="GO" id="GO:0070182">
    <property type="term" value="F:DNA polymerase binding"/>
    <property type="evidence" value="ECO:0007669"/>
    <property type="project" value="TreeGrafter"/>
</dbReference>
<keyword evidence="2" id="KW-0067">ATP-binding</keyword>
<proteinExistence type="predicted"/>
<reference evidence="2 3" key="1">
    <citation type="journal article" date="2023" name="BMC Biol.">
        <title>The compact genome of the sponge Oopsacas minuta (Hexactinellida) is lacking key metazoan core genes.</title>
        <authorList>
            <person name="Santini S."/>
            <person name="Schenkelaars Q."/>
            <person name="Jourda C."/>
            <person name="Duchesne M."/>
            <person name="Belahbib H."/>
            <person name="Rocher C."/>
            <person name="Selva M."/>
            <person name="Riesgo A."/>
            <person name="Vervoort M."/>
            <person name="Leys S.P."/>
            <person name="Kodjabachian L."/>
            <person name="Le Bivic A."/>
            <person name="Borchiellini C."/>
            <person name="Claverie J.M."/>
            <person name="Renard E."/>
        </authorList>
    </citation>
    <scope>NUCLEOTIDE SEQUENCE [LARGE SCALE GENOMIC DNA]</scope>
    <source>
        <strain evidence="2">SPO-2</strain>
    </source>
</reference>
<dbReference type="GO" id="GO:0003678">
    <property type="term" value="F:DNA helicase activity"/>
    <property type="evidence" value="ECO:0007669"/>
    <property type="project" value="TreeGrafter"/>
</dbReference>
<dbReference type="GO" id="GO:0090657">
    <property type="term" value="P:telomeric loop disassembly"/>
    <property type="evidence" value="ECO:0007669"/>
    <property type="project" value="TreeGrafter"/>
</dbReference>
<dbReference type="EMBL" id="JAKMXF010000210">
    <property type="protein sequence ID" value="KAI6655079.1"/>
    <property type="molecule type" value="Genomic_DNA"/>
</dbReference>
<keyword evidence="2" id="KW-0547">Nucleotide-binding</keyword>
<keyword evidence="3" id="KW-1185">Reference proteome</keyword>
<dbReference type="GO" id="GO:0016818">
    <property type="term" value="F:hydrolase activity, acting on acid anhydrides, in phosphorus-containing anhydrides"/>
    <property type="evidence" value="ECO:0007669"/>
    <property type="project" value="InterPro"/>
</dbReference>
<comment type="caution">
    <text evidence="2">The sequence shown here is derived from an EMBL/GenBank/DDBJ whole genome shotgun (WGS) entry which is preliminary data.</text>
</comment>
<evidence type="ECO:0000313" key="2">
    <source>
        <dbReference type="EMBL" id="KAI6655079.1"/>
    </source>
</evidence>
<dbReference type="InterPro" id="IPR027417">
    <property type="entry name" value="P-loop_NTPase"/>
</dbReference>
<dbReference type="PANTHER" id="PTHR11472:SF34">
    <property type="entry name" value="REGULATOR OF TELOMERE ELONGATION HELICASE 1"/>
    <property type="match status" value="1"/>
</dbReference>
<evidence type="ECO:0000259" key="1">
    <source>
        <dbReference type="SMART" id="SM00491"/>
    </source>
</evidence>
<dbReference type="GO" id="GO:1904430">
    <property type="term" value="P:negative regulation of t-circle formation"/>
    <property type="evidence" value="ECO:0007669"/>
    <property type="project" value="TreeGrafter"/>
</dbReference>